<dbReference type="AlphaFoldDB" id="A0A6M3K9C1"/>
<gene>
    <name evidence="2" type="ORF">MM415A01082_0012</name>
    <name evidence="1" type="ORF">MM415B02054_0002</name>
</gene>
<dbReference type="EMBL" id="MT142332">
    <property type="protein sequence ID" value="QJA78346.1"/>
    <property type="molecule type" value="Genomic_DNA"/>
</dbReference>
<organism evidence="2">
    <name type="scientific">viral metagenome</name>
    <dbReference type="NCBI Taxonomy" id="1070528"/>
    <lineage>
        <taxon>unclassified sequences</taxon>
        <taxon>metagenomes</taxon>
        <taxon>organismal metagenomes</taxon>
    </lineage>
</organism>
<dbReference type="EMBL" id="MT141155">
    <property type="protein sequence ID" value="QJA55375.1"/>
    <property type="molecule type" value="Genomic_DNA"/>
</dbReference>
<proteinExistence type="predicted"/>
<sequence length="105" mass="11724">MDSCKVVDLFETLNETLKKLSIELELIVESGEVKQEGFHRFRVLQGGVSEMEKIFEDILPIIVDLEPGVLPEKKVGAEIEQLAASLNKNYLSRISSGAKTDNAKY</sequence>
<reference evidence="2" key="1">
    <citation type="submission" date="2020-03" db="EMBL/GenBank/DDBJ databases">
        <title>The deep terrestrial virosphere.</title>
        <authorList>
            <person name="Holmfeldt K."/>
            <person name="Nilsson E."/>
            <person name="Simone D."/>
            <person name="Lopez-Fernandez M."/>
            <person name="Wu X."/>
            <person name="de Brujin I."/>
            <person name="Lundin D."/>
            <person name="Andersson A."/>
            <person name="Bertilsson S."/>
            <person name="Dopson M."/>
        </authorList>
    </citation>
    <scope>NUCLEOTIDE SEQUENCE</scope>
    <source>
        <strain evidence="2">MM415A01082</strain>
        <strain evidence="1">MM415B02054</strain>
    </source>
</reference>
<evidence type="ECO:0000313" key="2">
    <source>
        <dbReference type="EMBL" id="QJA78346.1"/>
    </source>
</evidence>
<evidence type="ECO:0000313" key="1">
    <source>
        <dbReference type="EMBL" id="QJA55375.1"/>
    </source>
</evidence>
<accession>A0A6M3K9C1</accession>
<name>A0A6M3K9C1_9ZZZZ</name>
<protein>
    <submittedName>
        <fullName evidence="2">Uncharacterized protein</fullName>
    </submittedName>
</protein>